<feature type="compositionally biased region" description="Basic and acidic residues" evidence="1">
    <location>
        <begin position="1"/>
        <end position="12"/>
    </location>
</feature>
<organism evidence="2 3">
    <name type="scientific">Endocarpon pusillum (strain Z07020 / HMAS-L-300199)</name>
    <name type="common">Lichen-forming fungus</name>
    <dbReference type="NCBI Taxonomy" id="1263415"/>
    <lineage>
        <taxon>Eukaryota</taxon>
        <taxon>Fungi</taxon>
        <taxon>Dikarya</taxon>
        <taxon>Ascomycota</taxon>
        <taxon>Pezizomycotina</taxon>
        <taxon>Eurotiomycetes</taxon>
        <taxon>Chaetothyriomycetidae</taxon>
        <taxon>Verrucariales</taxon>
        <taxon>Verrucariaceae</taxon>
        <taxon>Endocarpon</taxon>
    </lineage>
</organism>
<accession>U1GTC9</accession>
<dbReference type="Proteomes" id="UP000019373">
    <property type="component" value="Unassembled WGS sequence"/>
</dbReference>
<dbReference type="OMA" id="VECNRAY"/>
<protein>
    <recommendedName>
        <fullName evidence="4">BZIP domain-containing protein</fullName>
    </recommendedName>
</protein>
<proteinExistence type="predicted"/>
<dbReference type="GeneID" id="19235128"/>
<feature type="compositionally biased region" description="Polar residues" evidence="1">
    <location>
        <begin position="131"/>
        <end position="152"/>
    </location>
</feature>
<dbReference type="CDD" id="cd14688">
    <property type="entry name" value="bZIP_YAP"/>
    <property type="match status" value="1"/>
</dbReference>
<dbReference type="PANTHER" id="PTHR42070">
    <property type="entry name" value="FILAMENT ASSOCIATED PROTEIN, PUTATIVE (AFU_ORTHOLOGUE AFUA_8G06630)-RELATED"/>
    <property type="match status" value="1"/>
</dbReference>
<evidence type="ECO:0008006" key="4">
    <source>
        <dbReference type="Google" id="ProtNLM"/>
    </source>
</evidence>
<feature type="region of interest" description="Disordered" evidence="1">
    <location>
        <begin position="128"/>
        <end position="219"/>
    </location>
</feature>
<evidence type="ECO:0000313" key="3">
    <source>
        <dbReference type="Proteomes" id="UP000019373"/>
    </source>
</evidence>
<feature type="compositionally biased region" description="Polar residues" evidence="1">
    <location>
        <begin position="208"/>
        <end position="218"/>
    </location>
</feature>
<evidence type="ECO:0000256" key="1">
    <source>
        <dbReference type="SAM" id="MobiDB-lite"/>
    </source>
</evidence>
<reference evidence="3" key="1">
    <citation type="journal article" date="2014" name="BMC Genomics">
        <title>Genome characteristics reveal the impact of lichenization on lichen-forming fungus Endocarpon pusillum Hedwig (Verrucariales, Ascomycota).</title>
        <authorList>
            <person name="Wang Y.-Y."/>
            <person name="Liu B."/>
            <person name="Zhang X.-Y."/>
            <person name="Zhou Q.-M."/>
            <person name="Zhang T."/>
            <person name="Li H."/>
            <person name="Yu Y.-F."/>
            <person name="Zhang X.-L."/>
            <person name="Hao X.-Y."/>
            <person name="Wang M."/>
            <person name="Wang L."/>
            <person name="Wei J.-C."/>
        </authorList>
    </citation>
    <scope>NUCLEOTIDE SEQUENCE [LARGE SCALE GENOMIC DNA]</scope>
    <source>
        <strain evidence="3">Z07020 / HMAS-L-300199</strain>
    </source>
</reference>
<gene>
    <name evidence="2" type="ORF">EPUS_00063</name>
</gene>
<dbReference type="eggNOG" id="ENOG502SU1U">
    <property type="taxonomic scope" value="Eukaryota"/>
</dbReference>
<dbReference type="AlphaFoldDB" id="U1GTC9"/>
<feature type="compositionally biased region" description="Polar residues" evidence="1">
    <location>
        <begin position="184"/>
        <end position="196"/>
    </location>
</feature>
<dbReference type="RefSeq" id="XP_007787283.1">
    <property type="nucleotide sequence ID" value="XM_007789093.1"/>
</dbReference>
<dbReference type="OrthoDB" id="4505928at2759"/>
<sequence length="310" mass="33508">MGLDTERASRVRENKRRSRARQKEYTADLEQKLRQLQRDGVQATIEIQLSARKVFQENKNLRGLLQHLGVDENTIKSWAEKNAEDNGEGLNGSLRRHCLRGPAGAGYGQANTNVENQRREGHQLWEAATSCDPSSETTPLTGLSGTGQTDISASVVGGPPQTATASPILYGDERPIESVPLPPSDNQGPCDTQTSDLAFDQPDHHACSASTSSPSQALPTPCKLLTHLAASPSADITQMPTVPDEEEQPHPDGVPCSRAYRMLMQYATTEAKLDLAARSLEEGCVKNPGPGGGCSVKNKTMWKALEDLTV</sequence>
<dbReference type="PANTHER" id="PTHR42070:SF1">
    <property type="entry name" value="FILAMENT ASSOCIATED PROTEIN, PUTATIVE (AFU_ORTHOLOGUE AFUA_8G06630)-RELATED"/>
    <property type="match status" value="1"/>
</dbReference>
<evidence type="ECO:0000313" key="2">
    <source>
        <dbReference type="EMBL" id="ERF75271.1"/>
    </source>
</evidence>
<name>U1GTC9_ENDPU</name>
<feature type="region of interest" description="Disordered" evidence="1">
    <location>
        <begin position="1"/>
        <end position="26"/>
    </location>
</feature>
<dbReference type="HOGENOM" id="CLU_076169_0_0_1"/>
<keyword evidence="3" id="KW-1185">Reference proteome</keyword>
<dbReference type="EMBL" id="KE720815">
    <property type="protein sequence ID" value="ERF75271.1"/>
    <property type="molecule type" value="Genomic_DNA"/>
</dbReference>